<keyword evidence="2" id="KW-0597">Phosphoprotein</keyword>
<dbReference type="SUPFAM" id="SSF158472">
    <property type="entry name" value="HAMP domain-like"/>
    <property type="match status" value="1"/>
</dbReference>
<dbReference type="AlphaFoldDB" id="A0A6N2XSZ0"/>
<keyword evidence="6" id="KW-0812">Transmembrane</keyword>
<dbReference type="InterPro" id="IPR003594">
    <property type="entry name" value="HATPase_dom"/>
</dbReference>
<evidence type="ECO:0000256" key="5">
    <source>
        <dbReference type="SAM" id="Coils"/>
    </source>
</evidence>
<dbReference type="InterPro" id="IPR036890">
    <property type="entry name" value="HATPase_C_sf"/>
</dbReference>
<feature type="domain" description="HAMP" evidence="7">
    <location>
        <begin position="329"/>
        <end position="381"/>
    </location>
</feature>
<evidence type="ECO:0000313" key="8">
    <source>
        <dbReference type="EMBL" id="VYT57609.1"/>
    </source>
</evidence>
<keyword evidence="6" id="KW-1133">Transmembrane helix</keyword>
<keyword evidence="4 8" id="KW-0418">Kinase</keyword>
<evidence type="ECO:0000259" key="7">
    <source>
        <dbReference type="PROSITE" id="PS50885"/>
    </source>
</evidence>
<keyword evidence="3 8" id="KW-0808">Transferase</keyword>
<dbReference type="PROSITE" id="PS50885">
    <property type="entry name" value="HAMP"/>
    <property type="match status" value="1"/>
</dbReference>
<dbReference type="GO" id="GO:0000155">
    <property type="term" value="F:phosphorelay sensor kinase activity"/>
    <property type="evidence" value="ECO:0007669"/>
    <property type="project" value="InterPro"/>
</dbReference>
<feature type="transmembrane region" description="Helical" evidence="6">
    <location>
        <begin position="305"/>
        <end position="323"/>
    </location>
</feature>
<dbReference type="InterPro" id="IPR050640">
    <property type="entry name" value="Bact_2-comp_sensor_kinase"/>
</dbReference>
<dbReference type="PANTHER" id="PTHR34220:SF7">
    <property type="entry name" value="SENSOR HISTIDINE KINASE YPDA"/>
    <property type="match status" value="1"/>
</dbReference>
<accession>A0A6N2XSZ0</accession>
<evidence type="ECO:0000256" key="1">
    <source>
        <dbReference type="ARBA" id="ARBA00004370"/>
    </source>
</evidence>
<proteinExistence type="predicted"/>
<reference evidence="8" key="1">
    <citation type="submission" date="2019-11" db="EMBL/GenBank/DDBJ databases">
        <authorList>
            <person name="Feng L."/>
        </authorList>
    </citation>
    <scope>NUCLEOTIDE SEQUENCE</scope>
    <source>
        <strain evidence="8">CbolteaeLFYP116</strain>
    </source>
</reference>
<comment type="subcellular location">
    <subcellularLocation>
        <location evidence="1">Membrane</location>
    </subcellularLocation>
</comment>
<dbReference type="PANTHER" id="PTHR34220">
    <property type="entry name" value="SENSOR HISTIDINE KINASE YPDA"/>
    <property type="match status" value="1"/>
</dbReference>
<dbReference type="InterPro" id="IPR003660">
    <property type="entry name" value="HAMP_dom"/>
</dbReference>
<organism evidence="8">
    <name type="scientific">Enterocloster bolteae</name>
    <dbReference type="NCBI Taxonomy" id="208479"/>
    <lineage>
        <taxon>Bacteria</taxon>
        <taxon>Bacillati</taxon>
        <taxon>Bacillota</taxon>
        <taxon>Clostridia</taxon>
        <taxon>Lachnospirales</taxon>
        <taxon>Lachnospiraceae</taxon>
        <taxon>Enterocloster</taxon>
    </lineage>
</organism>
<dbReference type="Pfam" id="PF02518">
    <property type="entry name" value="HATPase_c"/>
    <property type="match status" value="1"/>
</dbReference>
<dbReference type="InterPro" id="IPR010559">
    <property type="entry name" value="Sig_transdc_His_kin_internal"/>
</dbReference>
<evidence type="ECO:0000256" key="4">
    <source>
        <dbReference type="ARBA" id="ARBA00022777"/>
    </source>
</evidence>
<keyword evidence="5" id="KW-0175">Coiled coil</keyword>
<dbReference type="GO" id="GO:0016020">
    <property type="term" value="C:membrane"/>
    <property type="evidence" value="ECO:0007669"/>
    <property type="project" value="UniProtKB-SubCell"/>
</dbReference>
<dbReference type="Gene3D" id="3.30.565.10">
    <property type="entry name" value="Histidine kinase-like ATPase, C-terminal domain"/>
    <property type="match status" value="1"/>
</dbReference>
<dbReference type="Gene3D" id="6.10.340.10">
    <property type="match status" value="1"/>
</dbReference>
<name>A0A6N2XSZ0_9FIRM</name>
<dbReference type="SUPFAM" id="SSF55874">
    <property type="entry name" value="ATPase domain of HSP90 chaperone/DNA topoisomerase II/histidine kinase"/>
    <property type="match status" value="1"/>
</dbReference>
<dbReference type="Pfam" id="PF00672">
    <property type="entry name" value="HAMP"/>
    <property type="match status" value="1"/>
</dbReference>
<evidence type="ECO:0000256" key="3">
    <source>
        <dbReference type="ARBA" id="ARBA00022679"/>
    </source>
</evidence>
<protein>
    <submittedName>
        <fullName evidence="8">Sensor histidine kinase YpdA</fullName>
        <ecNumber evidence="8">2.7.13.3</ecNumber>
    </submittedName>
</protein>
<dbReference type="CDD" id="cd06225">
    <property type="entry name" value="HAMP"/>
    <property type="match status" value="1"/>
</dbReference>
<sequence length="601" mass="68023">MLFDKRFSLKTVYYRSFLLLIVIPILLVSVISLTLTRYIMERSAITNIRNAQASIESSLSKAIRDISLQLSHLVYVNDGEVMKLASGMDSGDQQQRYDSRNRLSEVFRVAMVPSQDTISAMFYLKDGCSVYLKDEIRIPKEIMEQEAWYRQALAGPNVVSVGAFDTSRQNLTYSRLKSGEFVLAAAFSPDYQADRSGKMEMVSLFSVTHVGEVIRGYNRDEQLGTTFILDSSGSLIFAGDRYQEASRLLKGLTSKEAGVYKTAFDAQGNGRRQGYTIVVSDVEENGWKIVSCVRTARLTASYNQVTLASILVISLLFLLFYLFSRYFLGQIITPLHTVVEGMKEMEEGNLTVHVEPAGQSEIRTMIHSFNRMVRELKASIEENEQVQQKKHQAEVRALQSQINPHFLVNTLNSIRFMAQVSKFDGIRKMAEALIKILSCSFRGSISFYTVREELDVLDSYLYLMKIRYSDGFEVVYDIDETCLDCKVPRLILQPIVENSIVHGLAEKEDDIGHLTVRLKASGDCLIFTVEDDGRGMTEEEIRQLLTPRERAEGDNTSIGVENVLSRLKLNFGSRYGIRMESQPGQYTKTILTIPLMNERDG</sequence>
<gene>
    <name evidence="8" type="primary">ypdA_1</name>
    <name evidence="8" type="ORF">CBLFYP116_00672</name>
</gene>
<dbReference type="Pfam" id="PF06580">
    <property type="entry name" value="His_kinase"/>
    <property type="match status" value="1"/>
</dbReference>
<keyword evidence="6" id="KW-0472">Membrane</keyword>
<evidence type="ECO:0000256" key="2">
    <source>
        <dbReference type="ARBA" id="ARBA00022553"/>
    </source>
</evidence>
<dbReference type="RefSeq" id="WP_156703872.1">
    <property type="nucleotide sequence ID" value="NZ_CACRTF010000032.1"/>
</dbReference>
<evidence type="ECO:0000256" key="6">
    <source>
        <dbReference type="SAM" id="Phobius"/>
    </source>
</evidence>
<dbReference type="EC" id="2.7.13.3" evidence="8"/>
<dbReference type="EMBL" id="CACRTF010000032">
    <property type="protein sequence ID" value="VYT57609.1"/>
    <property type="molecule type" value="Genomic_DNA"/>
</dbReference>
<dbReference type="SMART" id="SM00304">
    <property type="entry name" value="HAMP"/>
    <property type="match status" value="1"/>
</dbReference>
<feature type="coiled-coil region" evidence="5">
    <location>
        <begin position="369"/>
        <end position="396"/>
    </location>
</feature>
<dbReference type="SMART" id="SM00387">
    <property type="entry name" value="HATPase_c"/>
    <property type="match status" value="1"/>
</dbReference>
<feature type="transmembrane region" description="Helical" evidence="6">
    <location>
        <begin position="12"/>
        <end position="35"/>
    </location>
</feature>